<dbReference type="InterPro" id="IPR014833">
    <property type="entry name" value="TnsA_N"/>
</dbReference>
<dbReference type="Proteomes" id="UP001194098">
    <property type="component" value="Unassembled WGS sequence"/>
</dbReference>
<evidence type="ECO:0000259" key="2">
    <source>
        <dbReference type="Pfam" id="PF08722"/>
    </source>
</evidence>
<feature type="domain" description="TnsA endonuclease C-terminal" evidence="1">
    <location>
        <begin position="171"/>
        <end position="254"/>
    </location>
</feature>
<feature type="domain" description="TnsA endonuclease N-terminal" evidence="2">
    <location>
        <begin position="74"/>
        <end position="169"/>
    </location>
</feature>
<dbReference type="InterPro" id="IPR036388">
    <property type="entry name" value="WH-like_DNA-bd_sf"/>
</dbReference>
<keyword evidence="3" id="KW-0378">Hydrolase</keyword>
<proteinExistence type="predicted"/>
<keyword evidence="3" id="KW-0255">Endonuclease</keyword>
<dbReference type="Pfam" id="PF08722">
    <property type="entry name" value="Tn7_TnsA-like_N"/>
    <property type="match status" value="1"/>
</dbReference>
<organism evidence="3 4">
    <name type="scientific">Clostridium beijerinckii</name>
    <name type="common">Clostridium MP</name>
    <dbReference type="NCBI Taxonomy" id="1520"/>
    <lineage>
        <taxon>Bacteria</taxon>
        <taxon>Bacillati</taxon>
        <taxon>Bacillota</taxon>
        <taxon>Clostridia</taxon>
        <taxon>Eubacteriales</taxon>
        <taxon>Clostridiaceae</taxon>
        <taxon>Clostridium</taxon>
    </lineage>
</organism>
<reference evidence="3" key="1">
    <citation type="submission" date="2020-04" db="EMBL/GenBank/DDBJ databases">
        <authorList>
            <person name="Brown S."/>
        </authorList>
    </citation>
    <scope>NUCLEOTIDE SEQUENCE</scope>
    <source>
        <strain evidence="3">DJ015</strain>
    </source>
</reference>
<dbReference type="InterPro" id="IPR011856">
    <property type="entry name" value="tRNA_endonuc-like_dom_sf"/>
</dbReference>
<evidence type="ECO:0000313" key="3">
    <source>
        <dbReference type="EMBL" id="MBC2474351.1"/>
    </source>
</evidence>
<evidence type="ECO:0000313" key="4">
    <source>
        <dbReference type="Proteomes" id="UP001194098"/>
    </source>
</evidence>
<gene>
    <name evidence="3" type="ORF">HGI39_06425</name>
</gene>
<dbReference type="InterPro" id="IPR011335">
    <property type="entry name" value="Restrct_endonuc-II-like"/>
</dbReference>
<dbReference type="GO" id="GO:0004519">
    <property type="term" value="F:endonuclease activity"/>
    <property type="evidence" value="ECO:0007669"/>
    <property type="project" value="UniProtKB-KW"/>
</dbReference>
<dbReference type="EMBL" id="JABAGV010000012">
    <property type="protein sequence ID" value="MBC2474351.1"/>
    <property type="molecule type" value="Genomic_DNA"/>
</dbReference>
<dbReference type="RefSeq" id="WP_171780293.1">
    <property type="nucleotide sequence ID" value="NZ_JABAGV010000012.1"/>
</dbReference>
<keyword evidence="3" id="KW-0540">Nuclease</keyword>
<name>A0AAW3W5Y3_CLOBE</name>
<reference evidence="3" key="2">
    <citation type="journal article" date="2022" name="Nat. Biotechnol.">
        <title>Carbon-negative production of acetone and isopropanol by gas fermentation at industrial pilot scale.</title>
        <authorList>
            <person name="Liew F.E."/>
            <person name="Nogle R."/>
            <person name="Abdalla T."/>
            <person name="Rasor B.J."/>
            <person name="Canter C."/>
            <person name="Jensen R.O."/>
            <person name="Wang L."/>
            <person name="Strutz J."/>
            <person name="Chirania P."/>
            <person name="De Tissera S."/>
            <person name="Mueller A.P."/>
            <person name="Ruan Z."/>
            <person name="Gao A."/>
            <person name="Tran L."/>
            <person name="Engle N.L."/>
            <person name="Bromley J.C."/>
            <person name="Daniell J."/>
            <person name="Conrado R."/>
            <person name="Tschaplinski T.J."/>
            <person name="Giannone R.J."/>
            <person name="Hettich R.L."/>
            <person name="Karim A.S."/>
            <person name="Simpson S.D."/>
            <person name="Brown S.D."/>
            <person name="Leang C."/>
            <person name="Jewett M.C."/>
            <person name="Kopke M."/>
        </authorList>
    </citation>
    <scope>NUCLEOTIDE SEQUENCE</scope>
    <source>
        <strain evidence="3">DJ015</strain>
    </source>
</reference>
<dbReference type="CDD" id="cd22362">
    <property type="entry name" value="TnsA_endonuclease-like"/>
    <property type="match status" value="1"/>
</dbReference>
<dbReference type="SUPFAM" id="SSF52980">
    <property type="entry name" value="Restriction endonuclease-like"/>
    <property type="match status" value="1"/>
</dbReference>
<sequence length="283" mass="33312">MAKRNNGWNKQKLEKYLKEGRGQGELENYKPWTTIQDFSSMGRASRIKGWKTKRVHHFQSDISTRFFYLMEWEDKIIDIRESFPLLNLMEYLDEFQDLKLDAFKDKETDEPYILTTSFLLTINENGKHKYIARSIKNSYELDKKLTIEKFEIERRYWIKKQIDWGIVTEKEIPIEKSKNIEWIHSSLYDCEERGFSSNDVYELSINLANYLLNNGNSPIRELLLQYDNGYKLDSGAALFLFKHSVASKLISVDMNKNIDLSKTSQEIISKVNINTGGKDIVNC</sequence>
<dbReference type="GO" id="GO:0003676">
    <property type="term" value="F:nucleic acid binding"/>
    <property type="evidence" value="ECO:0007669"/>
    <property type="project" value="InterPro"/>
</dbReference>
<comment type="caution">
    <text evidence="3">The sequence shown here is derived from an EMBL/GenBank/DDBJ whole genome shotgun (WGS) entry which is preliminary data.</text>
</comment>
<dbReference type="InterPro" id="IPR014832">
    <property type="entry name" value="TnsA_C"/>
</dbReference>
<evidence type="ECO:0000259" key="1">
    <source>
        <dbReference type="Pfam" id="PF08721"/>
    </source>
</evidence>
<dbReference type="AlphaFoldDB" id="A0AAW3W5Y3"/>
<accession>A0AAW3W5Y3</accession>
<protein>
    <submittedName>
        <fullName evidence="3">Heteromeric transposase endonuclease subunit TnsA</fullName>
    </submittedName>
</protein>
<dbReference type="Gene3D" id="3.40.1350.10">
    <property type="match status" value="1"/>
</dbReference>
<dbReference type="Pfam" id="PF08721">
    <property type="entry name" value="Tn7_Tnp_TnsA_C"/>
    <property type="match status" value="1"/>
</dbReference>
<dbReference type="Gene3D" id="1.10.10.10">
    <property type="entry name" value="Winged helix-like DNA-binding domain superfamily/Winged helix DNA-binding domain"/>
    <property type="match status" value="1"/>
</dbReference>